<evidence type="ECO:0000313" key="8">
    <source>
        <dbReference type="Proteomes" id="UP000228495"/>
    </source>
</evidence>
<comment type="function">
    <text evidence="4">Binds to the 23S rRNA.</text>
</comment>
<dbReference type="GO" id="GO:0006412">
    <property type="term" value="P:translation"/>
    <property type="evidence" value="ECO:0007669"/>
    <property type="project" value="UniProtKB-UniRule"/>
</dbReference>
<comment type="similarity">
    <text evidence="1 4">Belongs to the universal ribosomal protein uL15 family.</text>
</comment>
<dbReference type="GO" id="GO:0022625">
    <property type="term" value="C:cytosolic large ribosomal subunit"/>
    <property type="evidence" value="ECO:0007669"/>
    <property type="project" value="TreeGrafter"/>
</dbReference>
<keyword evidence="2 4" id="KW-0689">Ribosomal protein</keyword>
<organism evidence="7 8">
    <name type="scientific">candidate division WWE3 bacterium CG22_combo_CG10-13_8_21_14_all_39_12</name>
    <dbReference type="NCBI Taxonomy" id="1975094"/>
    <lineage>
        <taxon>Bacteria</taxon>
        <taxon>Katanobacteria</taxon>
    </lineage>
</organism>
<dbReference type="NCBIfam" id="TIGR01071">
    <property type="entry name" value="rplO_bact"/>
    <property type="match status" value="1"/>
</dbReference>
<keyword evidence="4" id="KW-0699">rRNA-binding</keyword>
<evidence type="ECO:0000256" key="3">
    <source>
        <dbReference type="ARBA" id="ARBA00023274"/>
    </source>
</evidence>
<dbReference type="EMBL" id="PCSU01000005">
    <property type="protein sequence ID" value="PIP56902.1"/>
    <property type="molecule type" value="Genomic_DNA"/>
</dbReference>
<feature type="compositionally biased region" description="Basic residues" evidence="5">
    <location>
        <begin position="14"/>
        <end position="25"/>
    </location>
</feature>
<dbReference type="GO" id="GO:0019843">
    <property type="term" value="F:rRNA binding"/>
    <property type="evidence" value="ECO:0007669"/>
    <property type="project" value="UniProtKB-UniRule"/>
</dbReference>
<dbReference type="PANTHER" id="PTHR12934:SF11">
    <property type="entry name" value="LARGE RIBOSOMAL SUBUNIT PROTEIN UL15M"/>
    <property type="match status" value="1"/>
</dbReference>
<sequence>MTFLNQLSKIIHPTAKRVGRGKGSGKGKNSGRGEAGQRARTRIRVGFEGGQARLMKRLPFLRGKSFRGTGKSAFAINLHEVDRLFSDGEIVSVKSLLSKGITSKKKGSIKILGSGAITKKVRIASDILVSSNAREKVEKAGGTVDAQIVT</sequence>
<evidence type="ECO:0000256" key="2">
    <source>
        <dbReference type="ARBA" id="ARBA00022980"/>
    </source>
</evidence>
<feature type="domain" description="Large ribosomal subunit protein uL15/eL18" evidence="6">
    <location>
        <begin position="76"/>
        <end position="144"/>
    </location>
</feature>
<dbReference type="Pfam" id="PF00828">
    <property type="entry name" value="Ribosomal_L27A"/>
    <property type="match status" value="1"/>
</dbReference>
<evidence type="ECO:0000259" key="6">
    <source>
        <dbReference type="Pfam" id="PF00828"/>
    </source>
</evidence>
<comment type="caution">
    <text evidence="7">The sequence shown here is derived from an EMBL/GenBank/DDBJ whole genome shotgun (WGS) entry which is preliminary data.</text>
</comment>
<dbReference type="InterPro" id="IPR036227">
    <property type="entry name" value="Ribosomal_uL15/eL18_sf"/>
</dbReference>
<proteinExistence type="inferred from homology"/>
<dbReference type="InterPro" id="IPR030878">
    <property type="entry name" value="Ribosomal_uL15"/>
</dbReference>
<comment type="subunit">
    <text evidence="4">Part of the 50S ribosomal subunit.</text>
</comment>
<evidence type="ECO:0000256" key="1">
    <source>
        <dbReference type="ARBA" id="ARBA00007320"/>
    </source>
</evidence>
<protein>
    <recommendedName>
        <fullName evidence="4">Large ribosomal subunit protein uL15</fullName>
    </recommendedName>
</protein>
<evidence type="ECO:0000313" key="7">
    <source>
        <dbReference type="EMBL" id="PIP56902.1"/>
    </source>
</evidence>
<keyword evidence="3 4" id="KW-0687">Ribonucleoprotein</keyword>
<dbReference type="HAMAP" id="MF_01341">
    <property type="entry name" value="Ribosomal_uL15"/>
    <property type="match status" value="1"/>
</dbReference>
<evidence type="ECO:0000256" key="5">
    <source>
        <dbReference type="SAM" id="MobiDB-lite"/>
    </source>
</evidence>
<evidence type="ECO:0000256" key="4">
    <source>
        <dbReference type="HAMAP-Rule" id="MF_01341"/>
    </source>
</evidence>
<dbReference type="SUPFAM" id="SSF52080">
    <property type="entry name" value="Ribosomal proteins L15p and L18e"/>
    <property type="match status" value="1"/>
</dbReference>
<dbReference type="AlphaFoldDB" id="A0A2H0BGU4"/>
<dbReference type="GO" id="GO:0003735">
    <property type="term" value="F:structural constituent of ribosome"/>
    <property type="evidence" value="ECO:0007669"/>
    <property type="project" value="InterPro"/>
</dbReference>
<reference evidence="7 8" key="1">
    <citation type="submission" date="2017-09" db="EMBL/GenBank/DDBJ databases">
        <title>Depth-based differentiation of microbial function through sediment-hosted aquifers and enrichment of novel symbionts in the deep terrestrial subsurface.</title>
        <authorList>
            <person name="Probst A.J."/>
            <person name="Ladd B."/>
            <person name="Jarett J.K."/>
            <person name="Geller-Mcgrath D.E."/>
            <person name="Sieber C.M."/>
            <person name="Emerson J.B."/>
            <person name="Anantharaman K."/>
            <person name="Thomas B.C."/>
            <person name="Malmstrom R."/>
            <person name="Stieglmeier M."/>
            <person name="Klingl A."/>
            <person name="Woyke T."/>
            <person name="Ryan C.M."/>
            <person name="Banfield J.F."/>
        </authorList>
    </citation>
    <scope>NUCLEOTIDE SEQUENCE [LARGE SCALE GENOMIC DNA]</scope>
    <source>
        <strain evidence="7">CG22_combo_CG10-13_8_21_14_all_39_12</strain>
    </source>
</reference>
<dbReference type="PANTHER" id="PTHR12934">
    <property type="entry name" value="50S RIBOSOMAL PROTEIN L15"/>
    <property type="match status" value="1"/>
</dbReference>
<dbReference type="Gene3D" id="3.100.10.10">
    <property type="match status" value="1"/>
</dbReference>
<accession>A0A2H0BGU4</accession>
<dbReference type="Proteomes" id="UP000228495">
    <property type="component" value="Unassembled WGS sequence"/>
</dbReference>
<feature type="region of interest" description="Disordered" evidence="5">
    <location>
        <begin position="14"/>
        <end position="38"/>
    </location>
</feature>
<dbReference type="InterPro" id="IPR021131">
    <property type="entry name" value="Ribosomal_uL15/eL18"/>
</dbReference>
<dbReference type="InterPro" id="IPR005749">
    <property type="entry name" value="Ribosomal_uL15_bac-type"/>
</dbReference>
<gene>
    <name evidence="4 7" type="primary">rplO</name>
    <name evidence="7" type="ORF">COX05_00470</name>
</gene>
<name>A0A2H0BGU4_UNCKA</name>
<keyword evidence="4" id="KW-0694">RNA-binding</keyword>